<dbReference type="InterPro" id="IPR004045">
    <property type="entry name" value="Glutathione_S-Trfase_N"/>
</dbReference>
<keyword evidence="3" id="KW-1185">Reference proteome</keyword>
<dbReference type="PROSITE" id="PS00195">
    <property type="entry name" value="GLUTAREDOXIN_1"/>
    <property type="match status" value="1"/>
</dbReference>
<evidence type="ECO:0000313" key="3">
    <source>
        <dbReference type="Proteomes" id="UP001163726"/>
    </source>
</evidence>
<gene>
    <name evidence="2" type="ORF">OLW01_03720</name>
</gene>
<organism evidence="2 3">
    <name type="scientific">Catenovulum adriaticum</name>
    <dbReference type="NCBI Taxonomy" id="2984846"/>
    <lineage>
        <taxon>Bacteria</taxon>
        <taxon>Pseudomonadati</taxon>
        <taxon>Pseudomonadota</taxon>
        <taxon>Gammaproteobacteria</taxon>
        <taxon>Alteromonadales</taxon>
        <taxon>Alteromonadaceae</taxon>
        <taxon>Catenovulum</taxon>
    </lineage>
</organism>
<dbReference type="Gene3D" id="3.40.30.10">
    <property type="entry name" value="Glutaredoxin"/>
    <property type="match status" value="1"/>
</dbReference>
<accession>A0ABY7AQH6</accession>
<name>A0ABY7AQH6_9ALTE</name>
<dbReference type="InterPro" id="IPR036249">
    <property type="entry name" value="Thioredoxin-like_sf"/>
</dbReference>
<dbReference type="SUPFAM" id="SSF52833">
    <property type="entry name" value="Thioredoxin-like"/>
    <property type="match status" value="1"/>
</dbReference>
<dbReference type="Proteomes" id="UP001163726">
    <property type="component" value="Chromosome"/>
</dbReference>
<evidence type="ECO:0000313" key="2">
    <source>
        <dbReference type="EMBL" id="WAJ70921.1"/>
    </source>
</evidence>
<proteinExistence type="predicted"/>
<reference evidence="2" key="1">
    <citation type="submission" date="2022-10" db="EMBL/GenBank/DDBJ databases">
        <title>Catenovulum adriacola sp. nov. isolated in the Harbour of Susak.</title>
        <authorList>
            <person name="Schoch T."/>
            <person name="Reich S.J."/>
            <person name="Stoeferle S."/>
            <person name="Flaiz M."/>
            <person name="Kazda M."/>
            <person name="Riedel C.U."/>
            <person name="Duerre P."/>
        </authorList>
    </citation>
    <scope>NUCLEOTIDE SEQUENCE</scope>
    <source>
        <strain evidence="2">TS8</strain>
    </source>
</reference>
<feature type="domain" description="GST N-terminal" evidence="1">
    <location>
        <begin position="48"/>
        <end position="122"/>
    </location>
</feature>
<dbReference type="InterPro" id="IPR011767">
    <property type="entry name" value="GLR_AS"/>
</dbReference>
<evidence type="ECO:0000259" key="1">
    <source>
        <dbReference type="Pfam" id="PF13417"/>
    </source>
</evidence>
<dbReference type="EMBL" id="CP109965">
    <property type="protein sequence ID" value="WAJ70921.1"/>
    <property type="molecule type" value="Genomic_DNA"/>
</dbReference>
<dbReference type="Pfam" id="PF13417">
    <property type="entry name" value="GST_N_3"/>
    <property type="match status" value="1"/>
</dbReference>
<sequence length="123" mass="14298">MKSLLIKGVREGLGRVIAFISFVTRPKRIKRDEASQKQVNLDVKNLALYQFYGCPFCIKTRRTIHKLNLPMTYKDASKAPYRQELEQGGGRVKVPCLKIEEQGAVRWMYESNDIIDYLNQRFA</sequence>
<protein>
    <submittedName>
        <fullName evidence="2">Glutathione S-transferase N-terminal domain-containing protein</fullName>
    </submittedName>
</protein>
<dbReference type="PROSITE" id="PS51354">
    <property type="entry name" value="GLUTAREDOXIN_2"/>
    <property type="match status" value="1"/>
</dbReference>
<dbReference type="RefSeq" id="WP_268075292.1">
    <property type="nucleotide sequence ID" value="NZ_CP109965.1"/>
</dbReference>